<keyword evidence="1" id="KW-0479">Metal-binding</keyword>
<dbReference type="GO" id="GO:0008270">
    <property type="term" value="F:zinc ion binding"/>
    <property type="evidence" value="ECO:0007669"/>
    <property type="project" value="UniProtKB-KW"/>
</dbReference>
<organism evidence="4 5">
    <name type="scientific">Coniochaeta hoffmannii</name>
    <dbReference type="NCBI Taxonomy" id="91930"/>
    <lineage>
        <taxon>Eukaryota</taxon>
        <taxon>Fungi</taxon>
        <taxon>Dikarya</taxon>
        <taxon>Ascomycota</taxon>
        <taxon>Pezizomycotina</taxon>
        <taxon>Sordariomycetes</taxon>
        <taxon>Sordariomycetidae</taxon>
        <taxon>Coniochaetales</taxon>
        <taxon>Coniochaetaceae</taxon>
        <taxon>Coniochaeta</taxon>
    </lineage>
</organism>
<gene>
    <name evidence="4" type="ORF">NKR19_g9566</name>
</gene>
<evidence type="ECO:0000313" key="5">
    <source>
        <dbReference type="Proteomes" id="UP001174691"/>
    </source>
</evidence>
<keyword evidence="1" id="KW-0863">Zinc-finger</keyword>
<reference evidence="4" key="1">
    <citation type="submission" date="2022-07" db="EMBL/GenBank/DDBJ databases">
        <title>Fungi with potential for degradation of polypropylene.</title>
        <authorList>
            <person name="Gostincar C."/>
        </authorList>
    </citation>
    <scope>NUCLEOTIDE SEQUENCE</scope>
    <source>
        <strain evidence="4">EXF-13287</strain>
    </source>
</reference>
<protein>
    <recommendedName>
        <fullName evidence="3">C2H2-type domain-containing protein</fullName>
    </recommendedName>
</protein>
<sequence>MADSSDLAPGTFYTEHIIDNKGVKRLSFVCRACGQAKDRRSRLAIHIKAQHPSTGAPAAAPSAADSGAVGEATIPVGAIPATSAAGFFPPFPVDGNLQPSERENHEASPSGSQQVRAAGPGSHAASATEVDVFRAKLQSQIGDNKELRKELAEAWRQLDIEKQEHAEDIKTREGMHKAMEAALAEEIVKLKKMLGV</sequence>
<comment type="caution">
    <text evidence="4">The sequence shown here is derived from an EMBL/GenBank/DDBJ whole genome shotgun (WGS) entry which is preliminary data.</text>
</comment>
<keyword evidence="1" id="KW-0862">Zinc</keyword>
<name>A0AA38VDB7_9PEZI</name>
<evidence type="ECO:0000256" key="1">
    <source>
        <dbReference type="PROSITE-ProRule" id="PRU00042"/>
    </source>
</evidence>
<evidence type="ECO:0000259" key="3">
    <source>
        <dbReference type="PROSITE" id="PS50157"/>
    </source>
</evidence>
<dbReference type="PROSITE" id="PS50157">
    <property type="entry name" value="ZINC_FINGER_C2H2_2"/>
    <property type="match status" value="1"/>
</dbReference>
<proteinExistence type="predicted"/>
<feature type="domain" description="C2H2-type" evidence="3">
    <location>
        <begin position="28"/>
        <end position="56"/>
    </location>
</feature>
<dbReference type="InterPro" id="IPR013087">
    <property type="entry name" value="Znf_C2H2_type"/>
</dbReference>
<evidence type="ECO:0000313" key="4">
    <source>
        <dbReference type="EMBL" id="KAJ9131324.1"/>
    </source>
</evidence>
<accession>A0AA38VDB7</accession>
<keyword evidence="5" id="KW-1185">Reference proteome</keyword>
<dbReference type="AlphaFoldDB" id="A0AA38VDB7"/>
<dbReference type="EMBL" id="JANBVN010000238">
    <property type="protein sequence ID" value="KAJ9131324.1"/>
    <property type="molecule type" value="Genomic_DNA"/>
</dbReference>
<feature type="region of interest" description="Disordered" evidence="2">
    <location>
        <begin position="90"/>
        <end position="126"/>
    </location>
</feature>
<dbReference type="Proteomes" id="UP001174691">
    <property type="component" value="Unassembled WGS sequence"/>
</dbReference>
<evidence type="ECO:0000256" key="2">
    <source>
        <dbReference type="SAM" id="MobiDB-lite"/>
    </source>
</evidence>